<dbReference type="InterPro" id="IPR013763">
    <property type="entry name" value="Cyclin-like_dom"/>
</dbReference>
<evidence type="ECO:0000313" key="3">
    <source>
        <dbReference type="EMBL" id="CAG9336072.1"/>
    </source>
</evidence>
<dbReference type="Proteomes" id="UP001162131">
    <property type="component" value="Unassembled WGS sequence"/>
</dbReference>
<dbReference type="InterPro" id="IPR039361">
    <property type="entry name" value="Cyclin"/>
</dbReference>
<dbReference type="Gene3D" id="1.10.472.10">
    <property type="entry name" value="Cyclin-like"/>
    <property type="match status" value="2"/>
</dbReference>
<reference evidence="3" key="1">
    <citation type="submission" date="2021-09" db="EMBL/GenBank/DDBJ databases">
        <authorList>
            <consortium name="AG Swart"/>
            <person name="Singh M."/>
            <person name="Singh A."/>
            <person name="Seah K."/>
            <person name="Emmerich C."/>
        </authorList>
    </citation>
    <scope>NUCLEOTIDE SEQUENCE</scope>
    <source>
        <strain evidence="3">ATCC30299</strain>
    </source>
</reference>
<dbReference type="InterPro" id="IPR006671">
    <property type="entry name" value="Cyclin_N"/>
</dbReference>
<comment type="similarity">
    <text evidence="1">Belongs to the cyclin family.</text>
</comment>
<dbReference type="InterPro" id="IPR036915">
    <property type="entry name" value="Cyclin-like_sf"/>
</dbReference>
<comment type="caution">
    <text evidence="3">The sequence shown here is derived from an EMBL/GenBank/DDBJ whole genome shotgun (WGS) entry which is preliminary data.</text>
</comment>
<keyword evidence="1" id="KW-0195">Cyclin</keyword>
<dbReference type="AlphaFoldDB" id="A0AAU9KFK2"/>
<proteinExistence type="inferred from homology"/>
<protein>
    <recommendedName>
        <fullName evidence="2">Cyclin-like domain-containing protein</fullName>
    </recommendedName>
</protein>
<feature type="domain" description="Cyclin-like" evidence="2">
    <location>
        <begin position="48"/>
        <end position="132"/>
    </location>
</feature>
<dbReference type="Pfam" id="PF00134">
    <property type="entry name" value="Cyclin_N"/>
    <property type="match status" value="1"/>
</dbReference>
<sequence length="273" mass="31810">MSRKYNQAYENNIDSLNFLLSREREKPPLGDFLSGNDIQASMRDKLVQWMFKLSQDLSLQLETTQFAISLMDLFLSKVKTAKSVIQLLGVVCLMISTKFNENRLFTLQDALFHTGKQYKINEVQLTEVFILHKLEWRLNITTASELVRRLFILTGLENDFSRIYERIDAFTCVCYGNYELSQYRVLEIAIASSICTLEQFNQINFRNQWVQLLFNQGILDVGSVDLCKRTLLRVLYSQTSPYDAHKLSPITLDSIETYIRRNNDEKSRLINNA</sequence>
<evidence type="ECO:0000259" key="2">
    <source>
        <dbReference type="SMART" id="SM00385"/>
    </source>
</evidence>
<name>A0AAU9KFK2_9CILI</name>
<gene>
    <name evidence="3" type="ORF">BSTOLATCC_MIC65379</name>
</gene>
<accession>A0AAU9KFK2</accession>
<dbReference type="SMART" id="SM00385">
    <property type="entry name" value="CYCLIN"/>
    <property type="match status" value="1"/>
</dbReference>
<keyword evidence="4" id="KW-1185">Reference proteome</keyword>
<dbReference type="SUPFAM" id="SSF47954">
    <property type="entry name" value="Cyclin-like"/>
    <property type="match status" value="1"/>
</dbReference>
<dbReference type="PANTHER" id="PTHR10177">
    <property type="entry name" value="CYCLINS"/>
    <property type="match status" value="1"/>
</dbReference>
<evidence type="ECO:0000313" key="4">
    <source>
        <dbReference type="Proteomes" id="UP001162131"/>
    </source>
</evidence>
<evidence type="ECO:0000256" key="1">
    <source>
        <dbReference type="RuleBase" id="RU000383"/>
    </source>
</evidence>
<dbReference type="EMBL" id="CAJZBQ010000063">
    <property type="protein sequence ID" value="CAG9336072.1"/>
    <property type="molecule type" value="Genomic_DNA"/>
</dbReference>
<organism evidence="3 4">
    <name type="scientific">Blepharisma stoltei</name>
    <dbReference type="NCBI Taxonomy" id="1481888"/>
    <lineage>
        <taxon>Eukaryota</taxon>
        <taxon>Sar</taxon>
        <taxon>Alveolata</taxon>
        <taxon>Ciliophora</taxon>
        <taxon>Postciliodesmatophora</taxon>
        <taxon>Heterotrichea</taxon>
        <taxon>Heterotrichida</taxon>
        <taxon>Blepharismidae</taxon>
        <taxon>Blepharisma</taxon>
    </lineage>
</organism>